<dbReference type="GO" id="GO:0033314">
    <property type="term" value="P:mitotic DNA replication checkpoint signaling"/>
    <property type="evidence" value="ECO:0007669"/>
    <property type="project" value="TreeGrafter"/>
</dbReference>
<dbReference type="GO" id="GO:0003682">
    <property type="term" value="F:chromatin binding"/>
    <property type="evidence" value="ECO:0007669"/>
    <property type="project" value="TreeGrafter"/>
</dbReference>
<dbReference type="GO" id="GO:0005634">
    <property type="term" value="C:nucleus"/>
    <property type="evidence" value="ECO:0007669"/>
    <property type="project" value="UniProtKB-SubCell"/>
</dbReference>
<accession>A0A6A6GLK6</accession>
<evidence type="ECO:0000256" key="2">
    <source>
        <dbReference type="ARBA" id="ARBA00006168"/>
    </source>
</evidence>
<dbReference type="OrthoDB" id="10265971at2759"/>
<keyword evidence="3" id="KW-0547">Nucleotide-binding</keyword>
<organism evidence="9 10">
    <name type="scientific">Elsinoe ampelina</name>
    <dbReference type="NCBI Taxonomy" id="302913"/>
    <lineage>
        <taxon>Eukaryota</taxon>
        <taxon>Fungi</taxon>
        <taxon>Dikarya</taxon>
        <taxon>Ascomycota</taxon>
        <taxon>Pezizomycotina</taxon>
        <taxon>Dothideomycetes</taxon>
        <taxon>Dothideomycetidae</taxon>
        <taxon>Myriangiales</taxon>
        <taxon>Elsinoaceae</taxon>
        <taxon>Elsinoe</taxon>
    </lineage>
</organism>
<evidence type="ECO:0000313" key="10">
    <source>
        <dbReference type="Proteomes" id="UP000799538"/>
    </source>
</evidence>
<dbReference type="EMBL" id="ML992502">
    <property type="protein sequence ID" value="KAF2226654.1"/>
    <property type="molecule type" value="Genomic_DNA"/>
</dbReference>
<dbReference type="AlphaFoldDB" id="A0A6A6GLK6"/>
<keyword evidence="10" id="KW-1185">Reference proteome</keyword>
<comment type="subcellular location">
    <subcellularLocation>
        <location evidence="1">Nucleus</location>
    </subcellularLocation>
</comment>
<sequence length="574" mass="61733">QPSTPPKHSQTKSEDLLDTIEDGDGDVSFINGSRTALAARKRKQDDTAHLFDPKAYGSVAGSQKFRKTSGGAKVTATEKESDRRPWMEKFGPANLEELAVHNKKVKDVRALLEESLSPRGRPRLIVLKGPAGTGKTTTVQLLAKSIDINIKEWRNPVNVDIGSESFISTSAQFEDFVLRSSKFSGLDLTSDSAIPMSIPATTAAETDSPHRQHILLIEEFPVSMTRSSPILQAFRTTIQAYLSLPNRSASPHAPIVLVLSETLLSSSTASPDTLTPHRLLGPTLLSHPLTAVVEFNPIAPTLLTRALSMIATKESRVSGRRRTPGPAVLSRLAEMGDIRSAVSALEFLCLKGDSDGDWSAKVTFGKAKASAKTSTGSDSLTEKEREALKLVGGREGALGLWHAVGKVSDFSTLISASQSSPSSAIAPPHLSHLTRPKIPENDPSTLLLELGTDISTFVASVHENLPLSCTSTTSENTLASLDECLSVLSDADTLSIDRFSASGGGGGYGTGTAAEGLRQEEIVFHTAVRGCVFWLPYPVKREREQGARGGNVMAWPRSLRVWRGREEVEDLVEL</sequence>
<dbReference type="PANTHER" id="PTHR12172:SF0">
    <property type="entry name" value="CELL CYCLE CHECKPOINT PROTEIN RAD17"/>
    <property type="match status" value="1"/>
</dbReference>
<evidence type="ECO:0000256" key="5">
    <source>
        <dbReference type="ARBA" id="ARBA00022840"/>
    </source>
</evidence>
<feature type="non-terminal residue" evidence="9">
    <location>
        <position position="1"/>
    </location>
</feature>
<dbReference type="Proteomes" id="UP000799538">
    <property type="component" value="Unassembled WGS sequence"/>
</dbReference>
<feature type="non-terminal residue" evidence="9">
    <location>
        <position position="574"/>
    </location>
</feature>
<dbReference type="InterPro" id="IPR027417">
    <property type="entry name" value="P-loop_NTPase"/>
</dbReference>
<proteinExistence type="inferred from homology"/>
<evidence type="ECO:0000256" key="4">
    <source>
        <dbReference type="ARBA" id="ARBA00022763"/>
    </source>
</evidence>
<dbReference type="PANTHER" id="PTHR12172">
    <property type="entry name" value="CELL CYCLE CHECKPOINT PROTEIN RAD17"/>
    <property type="match status" value="1"/>
</dbReference>
<evidence type="ECO:0000256" key="1">
    <source>
        <dbReference type="ARBA" id="ARBA00004123"/>
    </source>
</evidence>
<evidence type="ECO:0000256" key="6">
    <source>
        <dbReference type="ARBA" id="ARBA00023242"/>
    </source>
</evidence>
<dbReference type="GO" id="GO:0005524">
    <property type="term" value="F:ATP binding"/>
    <property type="evidence" value="ECO:0007669"/>
    <property type="project" value="UniProtKB-KW"/>
</dbReference>
<dbReference type="Gene3D" id="3.40.50.300">
    <property type="entry name" value="P-loop containing nucleotide triphosphate hydrolases"/>
    <property type="match status" value="1"/>
</dbReference>
<dbReference type="InterPro" id="IPR004582">
    <property type="entry name" value="Checkpoint_prot_Rad17_Rad24"/>
</dbReference>
<keyword evidence="4" id="KW-0227">DNA damage</keyword>
<evidence type="ECO:0000256" key="3">
    <source>
        <dbReference type="ARBA" id="ARBA00022741"/>
    </source>
</evidence>
<name>A0A6A6GLK6_9PEZI</name>
<dbReference type="Pfam" id="PF03215">
    <property type="entry name" value="Rad17"/>
    <property type="match status" value="1"/>
</dbReference>
<evidence type="ECO:0000256" key="7">
    <source>
        <dbReference type="ARBA" id="ARBA00023306"/>
    </source>
</evidence>
<gene>
    <name evidence="9" type="ORF">BDZ85DRAFT_176654</name>
</gene>
<feature type="compositionally biased region" description="Acidic residues" evidence="8">
    <location>
        <begin position="16"/>
        <end position="25"/>
    </location>
</feature>
<protein>
    <submittedName>
        <fullName evidence="9">Rad17 cell cycle checkpoint protein-domain-containing protein</fullName>
    </submittedName>
</protein>
<dbReference type="GO" id="GO:0006281">
    <property type="term" value="P:DNA repair"/>
    <property type="evidence" value="ECO:0007669"/>
    <property type="project" value="InterPro"/>
</dbReference>
<evidence type="ECO:0000313" key="9">
    <source>
        <dbReference type="EMBL" id="KAF2226654.1"/>
    </source>
</evidence>
<dbReference type="GO" id="GO:0000077">
    <property type="term" value="P:DNA damage checkpoint signaling"/>
    <property type="evidence" value="ECO:0007669"/>
    <property type="project" value="TreeGrafter"/>
</dbReference>
<keyword evidence="7" id="KW-0131">Cell cycle</keyword>
<dbReference type="GO" id="GO:0003689">
    <property type="term" value="F:DNA clamp loader activity"/>
    <property type="evidence" value="ECO:0007669"/>
    <property type="project" value="TreeGrafter"/>
</dbReference>
<reference evidence="10" key="1">
    <citation type="journal article" date="2020" name="Stud. Mycol.">
        <title>101 Dothideomycetes genomes: A test case for predicting lifestyles and emergence of pathogens.</title>
        <authorList>
            <person name="Haridas S."/>
            <person name="Albert R."/>
            <person name="Binder M."/>
            <person name="Bloem J."/>
            <person name="LaButti K."/>
            <person name="Salamov A."/>
            <person name="Andreopoulos B."/>
            <person name="Baker S."/>
            <person name="Barry K."/>
            <person name="Bills G."/>
            <person name="Bluhm B."/>
            <person name="Cannon C."/>
            <person name="Castanera R."/>
            <person name="Culley D."/>
            <person name="Daum C."/>
            <person name="Ezra D."/>
            <person name="Gonzalez J."/>
            <person name="Henrissat B."/>
            <person name="Kuo A."/>
            <person name="Liang C."/>
            <person name="Lipzen A."/>
            <person name="Lutzoni F."/>
            <person name="Magnuson J."/>
            <person name="Mondo S."/>
            <person name="Nolan M."/>
            <person name="Ohm R."/>
            <person name="Pangilinan J."/>
            <person name="Park H.-J."/>
            <person name="Ramirez L."/>
            <person name="Alfaro M."/>
            <person name="Sun H."/>
            <person name="Tritt A."/>
            <person name="Yoshinaga Y."/>
            <person name="Zwiers L.-H."/>
            <person name="Turgeon B."/>
            <person name="Goodwin S."/>
            <person name="Spatafora J."/>
            <person name="Crous P."/>
            <person name="Grigoriev I."/>
        </authorList>
    </citation>
    <scope>NUCLEOTIDE SEQUENCE [LARGE SCALE GENOMIC DNA]</scope>
    <source>
        <strain evidence="10">CECT 20119</strain>
    </source>
</reference>
<evidence type="ECO:0000256" key="8">
    <source>
        <dbReference type="SAM" id="MobiDB-lite"/>
    </source>
</evidence>
<keyword evidence="6" id="KW-0539">Nucleus</keyword>
<comment type="similarity">
    <text evidence="2">Belongs to the rad17/RAD24 family.</text>
</comment>
<dbReference type="SUPFAM" id="SSF52540">
    <property type="entry name" value="P-loop containing nucleoside triphosphate hydrolases"/>
    <property type="match status" value="1"/>
</dbReference>
<keyword evidence="5" id="KW-0067">ATP-binding</keyword>
<feature type="region of interest" description="Disordered" evidence="8">
    <location>
        <begin position="1"/>
        <end position="25"/>
    </location>
</feature>